<gene>
    <name evidence="1" type="ORF">DK849_01810</name>
</gene>
<evidence type="ECO:0000313" key="2">
    <source>
        <dbReference type="Proteomes" id="UP000249865"/>
    </source>
</evidence>
<organism evidence="1 2">
    <name type="scientific">Metamycoplasma cloacale</name>
    <dbReference type="NCBI Taxonomy" id="92401"/>
    <lineage>
        <taxon>Bacteria</taxon>
        <taxon>Bacillati</taxon>
        <taxon>Mycoplasmatota</taxon>
        <taxon>Mycoplasmoidales</taxon>
        <taxon>Metamycoplasmataceae</taxon>
        <taxon>Metamycoplasma</taxon>
    </lineage>
</organism>
<sequence length="177" mass="21565">MISLKPISKTKQIIIKKLLENERLKTYYKKLKRFLVFYLWTIISFIASFSCFIYLIATYSYNSKEDNHNIIVQIIIAVIALVSIVIHSIILFFWKKEPLFLITAYLWKRTNYKRYKFYFILIISTFYMLFISRRPKWFTLKYSQWAKAIDTYIDYDRLKHLSMLDKDNEEKQNSKNS</sequence>
<accession>A0A2Z4LM67</accession>
<proteinExistence type="predicted"/>
<protein>
    <submittedName>
        <fullName evidence="1">Uncharacterized protein</fullName>
    </submittedName>
</protein>
<name>A0A2Z4LM67_9BACT</name>
<dbReference type="AlphaFoldDB" id="A0A2Z4LM67"/>
<reference evidence="2" key="1">
    <citation type="submission" date="2018-06" db="EMBL/GenBank/DDBJ databases">
        <title>Complete genome sequences of Mycoplasma anatis, M. anseris and M. cloacale type strains.</title>
        <authorList>
            <person name="Grozner D."/>
            <person name="Forro B."/>
            <person name="Sulyok K.M."/>
            <person name="Marton S."/>
            <person name="Kreizinger Z."/>
            <person name="Banyai K."/>
            <person name="Gyuranecz M."/>
        </authorList>
    </citation>
    <scope>NUCLEOTIDE SEQUENCE [LARGE SCALE GENOMIC DNA]</scope>
    <source>
        <strain evidence="2">NCTC 10199</strain>
    </source>
</reference>
<dbReference type="Proteomes" id="UP000249865">
    <property type="component" value="Chromosome"/>
</dbReference>
<keyword evidence="2" id="KW-1185">Reference proteome</keyword>
<evidence type="ECO:0000313" key="1">
    <source>
        <dbReference type="EMBL" id="AWX42794.1"/>
    </source>
</evidence>
<dbReference type="EMBL" id="CP030103">
    <property type="protein sequence ID" value="AWX42794.1"/>
    <property type="molecule type" value="Genomic_DNA"/>
</dbReference>
<dbReference type="KEGG" id="mclo:DK849_01810"/>